<evidence type="ECO:0000256" key="1">
    <source>
        <dbReference type="ARBA" id="ARBA00007320"/>
    </source>
</evidence>
<dbReference type="PANTHER" id="PTHR12934">
    <property type="entry name" value="50S RIBOSOMAL PROTEIN L15"/>
    <property type="match status" value="1"/>
</dbReference>
<reference evidence="3" key="2">
    <citation type="submission" date="2021-05" db="UniProtKB">
        <authorList>
            <consortium name="EnsemblPlants"/>
        </authorList>
    </citation>
    <scope>IDENTIFICATION</scope>
    <source>
        <strain evidence="3">subsp. malaccensis</strain>
    </source>
</reference>
<keyword evidence="4" id="KW-1185">Reference proteome</keyword>
<proteinExistence type="inferred from homology"/>
<gene>
    <name evidence="2" type="ORF">GSMUA_309120.1</name>
</gene>
<dbReference type="InterPro" id="IPR005749">
    <property type="entry name" value="Ribosomal_uL15_bac-type"/>
</dbReference>
<dbReference type="EMBL" id="HG996476">
    <property type="protein sequence ID" value="CAG1852686.1"/>
    <property type="molecule type" value="Genomic_DNA"/>
</dbReference>
<evidence type="ECO:0000313" key="2">
    <source>
        <dbReference type="EMBL" id="CAG1852686.1"/>
    </source>
</evidence>
<sequence>MEREILSFSGNIQSSCLFSGHWEDLIVDQWNKGGLEPAKERPPTMIKPLPITCSIGPHGGCHSRLQFLVVDLLAECLLSDEELEEASLVGLGKIAKLINAGKFDSLELITMKTLNNTGAMGKQIEDGVRLMTRGPEQIISNDQYT</sequence>
<dbReference type="EnsemblPlants" id="Ma10_t04460.1">
    <property type="protein sequence ID" value="Ma10_p04460.1"/>
    <property type="gene ID" value="Ma10_g04460"/>
</dbReference>
<dbReference type="Proteomes" id="UP000012960">
    <property type="component" value="Unplaced"/>
</dbReference>
<organism evidence="3 4">
    <name type="scientific">Musa acuminata subsp. malaccensis</name>
    <name type="common">Wild banana</name>
    <name type="synonym">Musa malaccensis</name>
    <dbReference type="NCBI Taxonomy" id="214687"/>
    <lineage>
        <taxon>Eukaryota</taxon>
        <taxon>Viridiplantae</taxon>
        <taxon>Streptophyta</taxon>
        <taxon>Embryophyta</taxon>
        <taxon>Tracheophyta</taxon>
        <taxon>Spermatophyta</taxon>
        <taxon>Magnoliopsida</taxon>
        <taxon>Liliopsida</taxon>
        <taxon>Zingiberales</taxon>
        <taxon>Musaceae</taxon>
        <taxon>Musa</taxon>
    </lineage>
</organism>
<dbReference type="GO" id="GO:0006412">
    <property type="term" value="P:translation"/>
    <property type="evidence" value="ECO:0007669"/>
    <property type="project" value="InterPro"/>
</dbReference>
<dbReference type="Gramene" id="Ma10_t04460.1">
    <property type="protein sequence ID" value="Ma10_p04460.1"/>
    <property type="gene ID" value="Ma10_g04460"/>
</dbReference>
<dbReference type="InParanoid" id="A0A804KSJ7"/>
<name>A0A804KSJ7_MUSAM</name>
<dbReference type="AlphaFoldDB" id="A0A804KSJ7"/>
<reference evidence="2" key="1">
    <citation type="submission" date="2021-03" db="EMBL/GenBank/DDBJ databases">
        <authorList>
            <consortium name="Genoscope - CEA"/>
            <person name="William W."/>
        </authorList>
    </citation>
    <scope>NUCLEOTIDE SEQUENCE</scope>
    <source>
        <strain evidence="2">Doubled-haploid Pahang</strain>
    </source>
</reference>
<dbReference type="GO" id="GO:0003735">
    <property type="term" value="F:structural constituent of ribosome"/>
    <property type="evidence" value="ECO:0000318"/>
    <property type="project" value="GO_Central"/>
</dbReference>
<comment type="similarity">
    <text evidence="1">Belongs to the universal ribosomal protein uL15 family.</text>
</comment>
<accession>A0A804KSJ7</accession>
<evidence type="ECO:0000313" key="4">
    <source>
        <dbReference type="Proteomes" id="UP000012960"/>
    </source>
</evidence>
<dbReference type="GO" id="GO:0005762">
    <property type="term" value="C:mitochondrial large ribosomal subunit"/>
    <property type="evidence" value="ECO:0000318"/>
    <property type="project" value="GO_Central"/>
</dbReference>
<evidence type="ECO:0000313" key="3">
    <source>
        <dbReference type="EnsemblPlants" id="Ma10_p04460.1"/>
    </source>
</evidence>
<protein>
    <submittedName>
        <fullName evidence="2">(wild Malaysian banana) hypothetical protein</fullName>
    </submittedName>
</protein>
<dbReference type="PANTHER" id="PTHR12934:SF11">
    <property type="entry name" value="LARGE RIBOSOMAL SUBUNIT PROTEIN UL15M"/>
    <property type="match status" value="1"/>
</dbReference>